<keyword evidence="4" id="KW-1185">Reference proteome</keyword>
<dbReference type="CDD" id="cd01106">
    <property type="entry name" value="HTH_TipAL-Mta"/>
    <property type="match status" value="1"/>
</dbReference>
<proteinExistence type="predicted"/>
<dbReference type="OrthoDB" id="9777497at2"/>
<dbReference type="InterPro" id="IPR000551">
    <property type="entry name" value="MerR-type_HTH_dom"/>
</dbReference>
<accession>A0A4R3K0V3</accession>
<sequence>MLMQHEEIYSVGELAKATGLTVRTLQHYDNIGLLRAGGRTEGGRRYYTKRDVVRLTQITIYKSIGFSLSDIREKLTDDPEPTELAKVFSMQIPILQKKMDDLHMAIAVLFTSVNLFDIGKEPPLEILAELIRTTEGSGLTEWTDFPFDPALSHMASSKGLDTLHGAMGFYHTMRELLIEAIALQSSDTAADDPQAQTLAGNWWENVILLMVNDTPGASDALLTVNSSRDQWPVADRKLYEMAEPFIESALAVYMEKNNLQLPVKEDDKID</sequence>
<dbReference type="SMART" id="SM00422">
    <property type="entry name" value="HTH_MERR"/>
    <property type="match status" value="1"/>
</dbReference>
<evidence type="ECO:0000313" key="4">
    <source>
        <dbReference type="Proteomes" id="UP000295726"/>
    </source>
</evidence>
<evidence type="ECO:0000256" key="1">
    <source>
        <dbReference type="ARBA" id="ARBA00023125"/>
    </source>
</evidence>
<feature type="domain" description="HTH merR-type" evidence="2">
    <location>
        <begin position="8"/>
        <end position="77"/>
    </location>
</feature>
<dbReference type="GO" id="GO:0003677">
    <property type="term" value="F:DNA binding"/>
    <property type="evidence" value="ECO:0007669"/>
    <property type="project" value="UniProtKB-KW"/>
</dbReference>
<evidence type="ECO:0000313" key="3">
    <source>
        <dbReference type="EMBL" id="TCS74699.1"/>
    </source>
</evidence>
<reference evidence="3 4" key="1">
    <citation type="submission" date="2019-03" db="EMBL/GenBank/DDBJ databases">
        <title>Genomic Encyclopedia of Type Strains, Phase IV (KMG-IV): sequencing the most valuable type-strain genomes for metagenomic binning, comparative biology and taxonomic classification.</title>
        <authorList>
            <person name="Goeker M."/>
        </authorList>
    </citation>
    <scope>NUCLEOTIDE SEQUENCE [LARGE SCALE GENOMIC DNA]</scope>
    <source>
        <strain evidence="3 4">DSM 29489</strain>
    </source>
</reference>
<dbReference type="PROSITE" id="PS50937">
    <property type="entry name" value="HTH_MERR_2"/>
    <property type="match status" value="1"/>
</dbReference>
<dbReference type="InterPro" id="IPR009061">
    <property type="entry name" value="DNA-bd_dom_put_sf"/>
</dbReference>
<dbReference type="SUPFAM" id="SSF46955">
    <property type="entry name" value="Putative DNA-binding domain"/>
    <property type="match status" value="1"/>
</dbReference>
<dbReference type="InterPro" id="IPR047057">
    <property type="entry name" value="MerR_fam"/>
</dbReference>
<dbReference type="PRINTS" id="PR00040">
    <property type="entry name" value="HTHMERR"/>
</dbReference>
<organism evidence="3 4">
    <name type="scientific">Muricomes intestini</name>
    <dbReference type="NCBI Taxonomy" id="1796634"/>
    <lineage>
        <taxon>Bacteria</taxon>
        <taxon>Bacillati</taxon>
        <taxon>Bacillota</taxon>
        <taxon>Clostridia</taxon>
        <taxon>Lachnospirales</taxon>
        <taxon>Lachnospiraceae</taxon>
        <taxon>Muricomes</taxon>
    </lineage>
</organism>
<keyword evidence="1 3" id="KW-0238">DNA-binding</keyword>
<dbReference type="Gene3D" id="1.10.1660.10">
    <property type="match status" value="1"/>
</dbReference>
<dbReference type="AlphaFoldDB" id="A0A4R3K0V3"/>
<protein>
    <submittedName>
        <fullName evidence="3">DNA-binding transcriptional MerR regulator</fullName>
    </submittedName>
</protein>
<comment type="caution">
    <text evidence="3">The sequence shown here is derived from an EMBL/GenBank/DDBJ whole genome shotgun (WGS) entry which is preliminary data.</text>
</comment>
<dbReference type="Pfam" id="PF13411">
    <property type="entry name" value="MerR_1"/>
    <property type="match status" value="1"/>
</dbReference>
<dbReference type="Proteomes" id="UP000295726">
    <property type="component" value="Unassembled WGS sequence"/>
</dbReference>
<gene>
    <name evidence="3" type="ORF">EDD59_13513</name>
</gene>
<dbReference type="PANTHER" id="PTHR30204">
    <property type="entry name" value="REDOX-CYCLING DRUG-SENSING TRANSCRIPTIONAL ACTIVATOR SOXR"/>
    <property type="match status" value="1"/>
</dbReference>
<dbReference type="PANTHER" id="PTHR30204:SF96">
    <property type="entry name" value="CHROMOSOME-ANCHORING PROTEIN RACA"/>
    <property type="match status" value="1"/>
</dbReference>
<name>A0A4R3K0V3_9FIRM</name>
<dbReference type="EMBL" id="SLZZ01000035">
    <property type="protein sequence ID" value="TCS74699.1"/>
    <property type="molecule type" value="Genomic_DNA"/>
</dbReference>
<dbReference type="GO" id="GO:0003700">
    <property type="term" value="F:DNA-binding transcription factor activity"/>
    <property type="evidence" value="ECO:0007669"/>
    <property type="project" value="InterPro"/>
</dbReference>
<evidence type="ECO:0000259" key="2">
    <source>
        <dbReference type="PROSITE" id="PS50937"/>
    </source>
</evidence>